<dbReference type="RefSeq" id="WP_090970108.1">
    <property type="nucleotide sequence ID" value="NZ_FNRT01000002.1"/>
</dbReference>
<dbReference type="EMBL" id="FNRT01000002">
    <property type="protein sequence ID" value="SEC89043.1"/>
    <property type="molecule type" value="Genomic_DNA"/>
</dbReference>
<proteinExistence type="predicted"/>
<sequence length="205" mass="21976">MTSRLLSGALLALLLVPTAAPALAAPAPTVDRSVDLAAAKTTLTIHAAGCEGCEITAHSALTSDYEDVWESKEVEVVDGVATFQVPTDRTAGLSLSLTAPWERRLGYVTVVAMRYAGTQPGDVIGYRDARTERRATACWGGTTEESFDMTIRTRKVRVDGVAPGKVPGTLAWARTTPEWLAPMRRVWNGVMGEQDIDFCEPPAEG</sequence>
<dbReference type="Proteomes" id="UP000198742">
    <property type="component" value="Unassembled WGS sequence"/>
</dbReference>
<accession>A0A1H4W719</accession>
<dbReference type="STRING" id="402596.SAMN04489844_3196"/>
<keyword evidence="1" id="KW-0732">Signal</keyword>
<dbReference type="OrthoDB" id="3790275at2"/>
<protein>
    <submittedName>
        <fullName evidence="2">Uncharacterized protein</fullName>
    </submittedName>
</protein>
<name>A0A1H4W719_9ACTN</name>
<feature type="chain" id="PRO_5011668204" evidence="1">
    <location>
        <begin position="25"/>
        <end position="205"/>
    </location>
</feature>
<evidence type="ECO:0000256" key="1">
    <source>
        <dbReference type="SAM" id="SignalP"/>
    </source>
</evidence>
<evidence type="ECO:0000313" key="3">
    <source>
        <dbReference type="Proteomes" id="UP000198742"/>
    </source>
</evidence>
<feature type="signal peptide" evidence="1">
    <location>
        <begin position="1"/>
        <end position="24"/>
    </location>
</feature>
<organism evidence="2 3">
    <name type="scientific">Nocardioides exalbidus</name>
    <dbReference type="NCBI Taxonomy" id="402596"/>
    <lineage>
        <taxon>Bacteria</taxon>
        <taxon>Bacillati</taxon>
        <taxon>Actinomycetota</taxon>
        <taxon>Actinomycetes</taxon>
        <taxon>Propionibacteriales</taxon>
        <taxon>Nocardioidaceae</taxon>
        <taxon>Nocardioides</taxon>
    </lineage>
</organism>
<gene>
    <name evidence="2" type="ORF">SAMN04489844_3196</name>
</gene>
<reference evidence="3" key="1">
    <citation type="submission" date="2016-10" db="EMBL/GenBank/DDBJ databases">
        <authorList>
            <person name="Varghese N."/>
            <person name="Submissions S."/>
        </authorList>
    </citation>
    <scope>NUCLEOTIDE SEQUENCE [LARGE SCALE GENOMIC DNA]</scope>
    <source>
        <strain evidence="3">DSM 22017</strain>
    </source>
</reference>
<dbReference type="AlphaFoldDB" id="A0A1H4W719"/>
<keyword evidence="3" id="KW-1185">Reference proteome</keyword>
<evidence type="ECO:0000313" key="2">
    <source>
        <dbReference type="EMBL" id="SEC89043.1"/>
    </source>
</evidence>